<evidence type="ECO:0000313" key="4">
    <source>
        <dbReference type="Proteomes" id="UP000029015"/>
    </source>
</evidence>
<dbReference type="AlphaFoldDB" id="A0A086YWG7"/>
<dbReference type="STRING" id="1437605.AB656_06165"/>
<gene>
    <name evidence="3" type="ORF">BACT_0072</name>
</gene>
<accession>A0A086YWG7</accession>
<feature type="region of interest" description="Disordered" evidence="1">
    <location>
        <begin position="457"/>
        <end position="495"/>
    </location>
</feature>
<feature type="compositionally biased region" description="Acidic residues" evidence="1">
    <location>
        <begin position="476"/>
        <end position="485"/>
    </location>
</feature>
<dbReference type="eggNOG" id="ENOG5030K0K">
    <property type="taxonomic scope" value="Bacteria"/>
</dbReference>
<feature type="region of interest" description="Disordered" evidence="1">
    <location>
        <begin position="1"/>
        <end position="79"/>
    </location>
</feature>
<keyword evidence="4" id="KW-1185">Reference proteome</keyword>
<dbReference type="Proteomes" id="UP000029015">
    <property type="component" value="Unassembled WGS sequence"/>
</dbReference>
<keyword evidence="2" id="KW-0472">Membrane</keyword>
<evidence type="ECO:0000256" key="1">
    <source>
        <dbReference type="SAM" id="MobiDB-lite"/>
    </source>
</evidence>
<organism evidence="3 4">
    <name type="scientific">Bifidobacterium actinocoloniiforme DSM 22766</name>
    <dbReference type="NCBI Taxonomy" id="1437605"/>
    <lineage>
        <taxon>Bacteria</taxon>
        <taxon>Bacillati</taxon>
        <taxon>Actinomycetota</taxon>
        <taxon>Actinomycetes</taxon>
        <taxon>Bifidobacteriales</taxon>
        <taxon>Bifidobacteriaceae</taxon>
        <taxon>Bifidobacterium</taxon>
    </lineage>
</organism>
<comment type="caution">
    <text evidence="3">The sequence shown here is derived from an EMBL/GenBank/DDBJ whole genome shotgun (WGS) entry which is preliminary data.</text>
</comment>
<evidence type="ECO:0000313" key="3">
    <source>
        <dbReference type="EMBL" id="KFI38617.1"/>
    </source>
</evidence>
<name>A0A086YWG7_9BIFI</name>
<proteinExistence type="predicted"/>
<protein>
    <submittedName>
        <fullName evidence="3">Uncharacterized protein</fullName>
    </submittedName>
</protein>
<sequence>MVGREQARPQPIEQTRPQCGAQAEPQPMRQPTQSAQQFGQPTQQGAQFAQQPTAQFAGQPTQQFAQEPVEPPAPAAKPRRSPVPWIIGGVAVVVVLALGLILPNLETIGIVLGLGPKNPIAVTLESFRKLPDASSARIKLSVGSGDDFSLEGYYQLGSSTDKSVADFTVKADDYRGRLLLLDNGLYAGGDGQYVYMDGLDVRSELQDVDFTCLPDKTDASTCFDGDSLLELEQNLIRDGHWNTSAAQSEFMRSSERLHAAHRGELKRGKDKTTDTQPQMDTIQRQGQEVLTRFVAKTLEDKDTQGKVFPEQSSHREDSGSRLEYTLDTEQLVRVFSRYMLDSKGDYPELRAYIDDQLGSAGGSYDKLFSAGSRYRDGGEADEKRLPIILRLNRDRTIKSIRCDAKGGMGFELDVSDVNRVKTDDGDLEAFARKAREGQSLKGLGKLLRSLGSNDGWRGRWGGESDSDSGFGSDSDSGSDGDDPGQDDSNAASSDLQRSVYSSMALLRYRGLV</sequence>
<reference evidence="3 4" key="1">
    <citation type="submission" date="2014-03" db="EMBL/GenBank/DDBJ databases">
        <title>Genomics of Bifidobacteria.</title>
        <authorList>
            <person name="Ventura M."/>
            <person name="Milani C."/>
            <person name="Lugli G.A."/>
        </authorList>
    </citation>
    <scope>NUCLEOTIDE SEQUENCE [LARGE SCALE GENOMIC DNA]</scope>
    <source>
        <strain evidence="3 4">DSM 22766</strain>
    </source>
</reference>
<dbReference type="EMBL" id="JGYK01000003">
    <property type="protein sequence ID" value="KFI38617.1"/>
    <property type="molecule type" value="Genomic_DNA"/>
</dbReference>
<evidence type="ECO:0000256" key="2">
    <source>
        <dbReference type="SAM" id="Phobius"/>
    </source>
</evidence>
<feature type="compositionally biased region" description="Low complexity" evidence="1">
    <location>
        <begin position="35"/>
        <end position="68"/>
    </location>
</feature>
<keyword evidence="2" id="KW-1133">Transmembrane helix</keyword>
<keyword evidence="2" id="KW-0812">Transmembrane</keyword>
<feature type="transmembrane region" description="Helical" evidence="2">
    <location>
        <begin position="83"/>
        <end position="102"/>
    </location>
</feature>